<dbReference type="PRINTS" id="PR00463">
    <property type="entry name" value="EP450I"/>
</dbReference>
<dbReference type="GO" id="GO:0005506">
    <property type="term" value="F:iron ion binding"/>
    <property type="evidence" value="ECO:0007669"/>
    <property type="project" value="InterPro"/>
</dbReference>
<dbReference type="PANTHER" id="PTHR24305:SF210">
    <property type="entry name" value="CYTOCHROME P450 MONOOXYGENASE ASQL-RELATED"/>
    <property type="match status" value="1"/>
</dbReference>
<protein>
    <recommendedName>
        <fullName evidence="9">Cytochrome P450</fullName>
    </recommendedName>
</protein>
<keyword evidence="5" id="KW-0408">Iron</keyword>
<proteinExistence type="inferred from homology"/>
<keyword evidence="4" id="KW-0479">Metal-binding</keyword>
<dbReference type="OrthoDB" id="1470350at2759"/>
<evidence type="ECO:0000313" key="8">
    <source>
        <dbReference type="Proteomes" id="UP001140510"/>
    </source>
</evidence>
<evidence type="ECO:0000256" key="4">
    <source>
        <dbReference type="ARBA" id="ARBA00022723"/>
    </source>
</evidence>
<comment type="caution">
    <text evidence="7">The sequence shown here is derived from an EMBL/GenBank/DDBJ whole genome shotgun (WGS) entry which is preliminary data.</text>
</comment>
<dbReference type="InterPro" id="IPR002401">
    <property type="entry name" value="Cyt_P450_E_grp-I"/>
</dbReference>
<reference evidence="7" key="1">
    <citation type="submission" date="2022-10" db="EMBL/GenBank/DDBJ databases">
        <title>Tapping the CABI collections for fungal endophytes: first genome assemblies for Collariella, Neodidymelliopsis, Ascochyta clinopodiicola, Didymella pomorum, Didymosphaeria variabile, Neocosmospora piperis and Neocucurbitaria cava.</title>
        <authorList>
            <person name="Hill R."/>
        </authorList>
    </citation>
    <scope>NUCLEOTIDE SEQUENCE</scope>
    <source>
        <strain evidence="7">IMI 355091</strain>
    </source>
</reference>
<dbReference type="EMBL" id="JAPEVA010000007">
    <property type="protein sequence ID" value="KAJ4410792.1"/>
    <property type="molecule type" value="Genomic_DNA"/>
</dbReference>
<sequence length="161" mass="18476">MLAQDFMTALSLEEMHSNAMLFMLAGSETTATLLSGLTYYLLRNPEQCNRLQNEIRTKFLSPKDITFESLAECKYLNACLKEGLRVYPPVPIGSPRVVPIGGLQVLDKWVPQDIRVSVHHYSTYHSQENFTDPDRFVLERWIAKENTRYANDVYEALQPFG</sequence>
<evidence type="ECO:0000256" key="2">
    <source>
        <dbReference type="ARBA" id="ARBA00010617"/>
    </source>
</evidence>
<accession>A0A9W9DAS9</accession>
<keyword evidence="6" id="KW-1133">Transmembrane helix</keyword>
<dbReference type="SUPFAM" id="SSF48264">
    <property type="entry name" value="Cytochrome P450"/>
    <property type="match status" value="1"/>
</dbReference>
<gene>
    <name evidence="7" type="ORF">N0V91_001720</name>
</gene>
<dbReference type="InterPro" id="IPR036396">
    <property type="entry name" value="Cyt_P450_sf"/>
</dbReference>
<dbReference type="GO" id="GO:0004497">
    <property type="term" value="F:monooxygenase activity"/>
    <property type="evidence" value="ECO:0007669"/>
    <property type="project" value="InterPro"/>
</dbReference>
<keyword evidence="6" id="KW-0472">Membrane</keyword>
<evidence type="ECO:0000256" key="6">
    <source>
        <dbReference type="SAM" id="Phobius"/>
    </source>
</evidence>
<name>A0A9W9DAS9_9PLEO</name>
<keyword evidence="8" id="KW-1185">Reference proteome</keyword>
<feature type="transmembrane region" description="Helical" evidence="6">
    <location>
        <begin position="20"/>
        <end position="42"/>
    </location>
</feature>
<dbReference type="Pfam" id="PF00067">
    <property type="entry name" value="p450"/>
    <property type="match status" value="1"/>
</dbReference>
<evidence type="ECO:0000256" key="5">
    <source>
        <dbReference type="ARBA" id="ARBA00023004"/>
    </source>
</evidence>
<dbReference type="InterPro" id="IPR001128">
    <property type="entry name" value="Cyt_P450"/>
</dbReference>
<keyword evidence="6" id="KW-0812">Transmembrane</keyword>
<keyword evidence="3" id="KW-0349">Heme</keyword>
<evidence type="ECO:0000256" key="1">
    <source>
        <dbReference type="ARBA" id="ARBA00001971"/>
    </source>
</evidence>
<dbReference type="Proteomes" id="UP001140510">
    <property type="component" value="Unassembled WGS sequence"/>
</dbReference>
<dbReference type="GO" id="GO:0020037">
    <property type="term" value="F:heme binding"/>
    <property type="evidence" value="ECO:0007669"/>
    <property type="project" value="InterPro"/>
</dbReference>
<dbReference type="InterPro" id="IPR050121">
    <property type="entry name" value="Cytochrome_P450_monoxygenase"/>
</dbReference>
<comment type="cofactor">
    <cofactor evidence="1">
        <name>heme</name>
        <dbReference type="ChEBI" id="CHEBI:30413"/>
    </cofactor>
</comment>
<organism evidence="7 8">
    <name type="scientific">Didymella pomorum</name>
    <dbReference type="NCBI Taxonomy" id="749634"/>
    <lineage>
        <taxon>Eukaryota</taxon>
        <taxon>Fungi</taxon>
        <taxon>Dikarya</taxon>
        <taxon>Ascomycota</taxon>
        <taxon>Pezizomycotina</taxon>
        <taxon>Dothideomycetes</taxon>
        <taxon>Pleosporomycetidae</taxon>
        <taxon>Pleosporales</taxon>
        <taxon>Pleosporineae</taxon>
        <taxon>Didymellaceae</taxon>
        <taxon>Didymella</taxon>
    </lineage>
</organism>
<dbReference type="AlphaFoldDB" id="A0A9W9DAS9"/>
<dbReference type="GO" id="GO:0016705">
    <property type="term" value="F:oxidoreductase activity, acting on paired donors, with incorporation or reduction of molecular oxygen"/>
    <property type="evidence" value="ECO:0007669"/>
    <property type="project" value="InterPro"/>
</dbReference>
<evidence type="ECO:0000256" key="3">
    <source>
        <dbReference type="ARBA" id="ARBA00022617"/>
    </source>
</evidence>
<evidence type="ECO:0008006" key="9">
    <source>
        <dbReference type="Google" id="ProtNLM"/>
    </source>
</evidence>
<dbReference type="Gene3D" id="1.10.630.10">
    <property type="entry name" value="Cytochrome P450"/>
    <property type="match status" value="1"/>
</dbReference>
<dbReference type="PANTHER" id="PTHR24305">
    <property type="entry name" value="CYTOCHROME P450"/>
    <property type="match status" value="1"/>
</dbReference>
<comment type="similarity">
    <text evidence="2">Belongs to the cytochrome P450 family.</text>
</comment>
<evidence type="ECO:0000313" key="7">
    <source>
        <dbReference type="EMBL" id="KAJ4410792.1"/>
    </source>
</evidence>